<feature type="domain" description="MacB-like periplasmic core" evidence="9">
    <location>
        <begin position="31"/>
        <end position="228"/>
    </location>
</feature>
<evidence type="ECO:0000256" key="4">
    <source>
        <dbReference type="ARBA" id="ARBA00022989"/>
    </source>
</evidence>
<proteinExistence type="inferred from homology"/>
<sequence>MEPVPHADRFLFQDLLVEATADIGSRPGRLVMTIAGTVLGIGALVATVGFAQTAAHQIARQFDAVKATQVVVSPAEAQTRGGSVATSRLPWNAVDRAETLVGIESAVLLAELSLGEDAITAVPIHDPSAAATASPALAAATPELLDVLRGSIVTGRMFDAGHEDRADRVVVLGTRAADRLGINRVDSQPSIFIGDVAYAVIGIYGGLQAKGDLLDAVVMPLSTAQHDRALAAPGTLQARILPGTGPQLAEQLPLALRPDDPEGLEVAAPAASSSLGQNVQADVNIVFLVLGAIVLLAGALGIANVTMLNVMERVPEIGLRRALGSSGRQIAGQFIVESVVIGLLGGLIGSALAVAAVVGISVAQQWTPIVDPWVAAGGVVLGAVVGLVAGGFPARRAARIEPVTALRGGH</sequence>
<keyword evidence="4 7" id="KW-1133">Transmembrane helix</keyword>
<accession>A0A1P8UCS9</accession>
<dbReference type="Pfam" id="PF12704">
    <property type="entry name" value="MacB_PCD"/>
    <property type="match status" value="1"/>
</dbReference>
<organism evidence="10 11">
    <name type="scientific">Microbacterium aurum</name>
    <dbReference type="NCBI Taxonomy" id="36805"/>
    <lineage>
        <taxon>Bacteria</taxon>
        <taxon>Bacillati</taxon>
        <taxon>Actinomycetota</taxon>
        <taxon>Actinomycetes</taxon>
        <taxon>Micrococcales</taxon>
        <taxon>Microbacteriaceae</taxon>
        <taxon>Microbacterium</taxon>
    </lineage>
</organism>
<evidence type="ECO:0000259" key="8">
    <source>
        <dbReference type="Pfam" id="PF02687"/>
    </source>
</evidence>
<dbReference type="PANTHER" id="PTHR30572:SF4">
    <property type="entry name" value="ABC TRANSPORTER PERMEASE YTRF"/>
    <property type="match status" value="1"/>
</dbReference>
<feature type="transmembrane region" description="Helical" evidence="7">
    <location>
        <begin position="331"/>
        <end position="361"/>
    </location>
</feature>
<feature type="transmembrane region" description="Helical" evidence="7">
    <location>
        <begin position="285"/>
        <end position="310"/>
    </location>
</feature>
<dbReference type="InterPro" id="IPR003838">
    <property type="entry name" value="ABC3_permease_C"/>
</dbReference>
<keyword evidence="3 7" id="KW-0812">Transmembrane</keyword>
<dbReference type="Proteomes" id="UP000187185">
    <property type="component" value="Chromosome"/>
</dbReference>
<keyword evidence="2" id="KW-1003">Cell membrane</keyword>
<dbReference type="KEGG" id="maur:BOH66_11865"/>
<comment type="subcellular location">
    <subcellularLocation>
        <location evidence="1">Cell membrane</location>
        <topology evidence="1">Multi-pass membrane protein</topology>
    </subcellularLocation>
</comment>
<evidence type="ECO:0000256" key="2">
    <source>
        <dbReference type="ARBA" id="ARBA00022475"/>
    </source>
</evidence>
<gene>
    <name evidence="10" type="ORF">BOH66_11865</name>
</gene>
<dbReference type="GO" id="GO:0022857">
    <property type="term" value="F:transmembrane transporter activity"/>
    <property type="evidence" value="ECO:0007669"/>
    <property type="project" value="TreeGrafter"/>
</dbReference>
<dbReference type="STRING" id="36805.BOH66_11865"/>
<dbReference type="EMBL" id="CP018762">
    <property type="protein sequence ID" value="APZ35879.1"/>
    <property type="molecule type" value="Genomic_DNA"/>
</dbReference>
<evidence type="ECO:0000313" key="11">
    <source>
        <dbReference type="Proteomes" id="UP000187185"/>
    </source>
</evidence>
<dbReference type="InterPro" id="IPR025857">
    <property type="entry name" value="MacB_PCD"/>
</dbReference>
<evidence type="ECO:0000256" key="7">
    <source>
        <dbReference type="SAM" id="Phobius"/>
    </source>
</evidence>
<reference evidence="10 11" key="1">
    <citation type="submission" date="2016-12" db="EMBL/GenBank/DDBJ databases">
        <title>Complete genome sequence of Microbacterium aurum KACC 15219.</title>
        <authorList>
            <person name="Jung Y."/>
            <person name="Shin J.-H."/>
            <person name="Lee Y.-J."/>
            <person name="Yi H."/>
            <person name="Bahn Y.-S."/>
            <person name="Kim J.F."/>
            <person name="Lee D.-W."/>
        </authorList>
    </citation>
    <scope>NUCLEOTIDE SEQUENCE [LARGE SCALE GENOMIC DNA]</scope>
    <source>
        <strain evidence="10 11">KACC 15219</strain>
    </source>
</reference>
<evidence type="ECO:0000259" key="9">
    <source>
        <dbReference type="Pfam" id="PF12704"/>
    </source>
</evidence>
<comment type="similarity">
    <text evidence="6">Belongs to the ABC-4 integral membrane protein family.</text>
</comment>
<feature type="transmembrane region" description="Helical" evidence="7">
    <location>
        <begin position="373"/>
        <end position="392"/>
    </location>
</feature>
<name>A0A1P8UCS9_9MICO</name>
<evidence type="ECO:0000313" key="10">
    <source>
        <dbReference type="EMBL" id="APZ35879.1"/>
    </source>
</evidence>
<evidence type="ECO:0000256" key="6">
    <source>
        <dbReference type="ARBA" id="ARBA00038076"/>
    </source>
</evidence>
<feature type="domain" description="ABC3 transporter permease C-terminal" evidence="8">
    <location>
        <begin position="289"/>
        <end position="402"/>
    </location>
</feature>
<dbReference type="AlphaFoldDB" id="A0A1P8UCS9"/>
<dbReference type="GO" id="GO:0005886">
    <property type="term" value="C:plasma membrane"/>
    <property type="evidence" value="ECO:0007669"/>
    <property type="project" value="UniProtKB-SubCell"/>
</dbReference>
<evidence type="ECO:0000256" key="3">
    <source>
        <dbReference type="ARBA" id="ARBA00022692"/>
    </source>
</evidence>
<dbReference type="InterPro" id="IPR050250">
    <property type="entry name" value="Macrolide_Exporter_MacB"/>
</dbReference>
<keyword evidence="11" id="KW-1185">Reference proteome</keyword>
<keyword evidence="5 7" id="KW-0472">Membrane</keyword>
<evidence type="ECO:0000256" key="5">
    <source>
        <dbReference type="ARBA" id="ARBA00023136"/>
    </source>
</evidence>
<feature type="transmembrane region" description="Helical" evidence="7">
    <location>
        <begin position="30"/>
        <end position="51"/>
    </location>
</feature>
<protein>
    <submittedName>
        <fullName evidence="10">ABC transporter</fullName>
    </submittedName>
</protein>
<dbReference type="Pfam" id="PF02687">
    <property type="entry name" value="FtsX"/>
    <property type="match status" value="1"/>
</dbReference>
<dbReference type="PANTHER" id="PTHR30572">
    <property type="entry name" value="MEMBRANE COMPONENT OF TRANSPORTER-RELATED"/>
    <property type="match status" value="1"/>
</dbReference>
<evidence type="ECO:0000256" key="1">
    <source>
        <dbReference type="ARBA" id="ARBA00004651"/>
    </source>
</evidence>